<accession>A0ABW2C202</accession>
<dbReference type="CDD" id="cd16913">
    <property type="entry name" value="YkuD_like"/>
    <property type="match status" value="1"/>
</dbReference>
<dbReference type="Pfam" id="PF03734">
    <property type="entry name" value="YkuD"/>
    <property type="match status" value="1"/>
</dbReference>
<comment type="caution">
    <text evidence="9">The sequence shown here is derived from an EMBL/GenBank/DDBJ whole genome shotgun (WGS) entry which is preliminary data.</text>
</comment>
<feature type="active site" description="Nucleophile" evidence="6">
    <location>
        <position position="265"/>
    </location>
</feature>
<name>A0ABW2C202_9PSEU</name>
<dbReference type="Gene3D" id="2.40.440.10">
    <property type="entry name" value="L,D-transpeptidase catalytic domain-like"/>
    <property type="match status" value="1"/>
</dbReference>
<dbReference type="GO" id="GO:0016740">
    <property type="term" value="F:transferase activity"/>
    <property type="evidence" value="ECO:0007669"/>
    <property type="project" value="UniProtKB-KW"/>
</dbReference>
<organism evidence="9 10">
    <name type="scientific">Haloechinothrix salitolerans</name>
    <dbReference type="NCBI Taxonomy" id="926830"/>
    <lineage>
        <taxon>Bacteria</taxon>
        <taxon>Bacillati</taxon>
        <taxon>Actinomycetota</taxon>
        <taxon>Actinomycetes</taxon>
        <taxon>Pseudonocardiales</taxon>
        <taxon>Pseudonocardiaceae</taxon>
        <taxon>Haloechinothrix</taxon>
    </lineage>
</organism>
<keyword evidence="7" id="KW-1133">Transmembrane helix</keyword>
<reference evidence="10" key="1">
    <citation type="journal article" date="2019" name="Int. J. Syst. Evol. Microbiol.">
        <title>The Global Catalogue of Microorganisms (GCM) 10K type strain sequencing project: providing services to taxonomists for standard genome sequencing and annotation.</title>
        <authorList>
            <consortium name="The Broad Institute Genomics Platform"/>
            <consortium name="The Broad Institute Genome Sequencing Center for Infectious Disease"/>
            <person name="Wu L."/>
            <person name="Ma J."/>
        </authorList>
    </citation>
    <scope>NUCLEOTIDE SEQUENCE [LARGE SCALE GENOMIC DNA]</scope>
    <source>
        <strain evidence="10">KCTC 32255</strain>
    </source>
</reference>
<evidence type="ECO:0000313" key="10">
    <source>
        <dbReference type="Proteomes" id="UP001596337"/>
    </source>
</evidence>
<evidence type="ECO:0000313" key="9">
    <source>
        <dbReference type="EMBL" id="MFC6868640.1"/>
    </source>
</evidence>
<sequence length="290" mass="30524">MTNDEFESSNGANAPAANDASGRGWKFILISAGAGVLAVALVLGGVMWFSSGTAGDPQAAPREQTEAASEVDLAALTESTTHTKLDNAPIDPAPQEVTDGTVVHPKQMTKVYDAPNGTAFAKIGPKQLGDTWLPVIATQDGWSQVLLPSKPNGASGWISDDAVVRDTTPYLIRVHLGSRTIELRKDGEQLGSWPIGIGKEETPTPTGRTFLLGSFVDPNQDFSPVILPLGSHSETLDTFGGGPGTVAIHTWPTSDVFGTRSSHGCIQVPKDALNRLTEVPLGTLVLVDQH</sequence>
<dbReference type="InterPro" id="IPR005490">
    <property type="entry name" value="LD_TPept_cat_dom"/>
</dbReference>
<keyword evidence="5 6" id="KW-0961">Cell wall biogenesis/degradation</keyword>
<keyword evidence="7" id="KW-0472">Membrane</keyword>
<dbReference type="PANTHER" id="PTHR30582">
    <property type="entry name" value="L,D-TRANSPEPTIDASE"/>
    <property type="match status" value="1"/>
</dbReference>
<evidence type="ECO:0000256" key="7">
    <source>
        <dbReference type="SAM" id="Phobius"/>
    </source>
</evidence>
<dbReference type="SUPFAM" id="SSF141523">
    <property type="entry name" value="L,D-transpeptidase catalytic domain-like"/>
    <property type="match status" value="1"/>
</dbReference>
<dbReference type="EMBL" id="JBHSXX010000001">
    <property type="protein sequence ID" value="MFC6868640.1"/>
    <property type="molecule type" value="Genomic_DNA"/>
</dbReference>
<dbReference type="PROSITE" id="PS52029">
    <property type="entry name" value="LD_TPASE"/>
    <property type="match status" value="1"/>
</dbReference>
<evidence type="ECO:0000256" key="3">
    <source>
        <dbReference type="ARBA" id="ARBA00022960"/>
    </source>
</evidence>
<keyword evidence="2 9" id="KW-0808">Transferase</keyword>
<dbReference type="InterPro" id="IPR038063">
    <property type="entry name" value="Transpep_catalytic_dom"/>
</dbReference>
<protein>
    <submittedName>
        <fullName evidence="9">L,D-transpeptidase</fullName>
        <ecNumber evidence="9">2.-.-.-</ecNumber>
    </submittedName>
</protein>
<comment type="pathway">
    <text evidence="1 6">Cell wall biogenesis; peptidoglycan biosynthesis.</text>
</comment>
<evidence type="ECO:0000256" key="1">
    <source>
        <dbReference type="ARBA" id="ARBA00004752"/>
    </source>
</evidence>
<dbReference type="Proteomes" id="UP001596337">
    <property type="component" value="Unassembled WGS sequence"/>
</dbReference>
<evidence type="ECO:0000256" key="6">
    <source>
        <dbReference type="PROSITE-ProRule" id="PRU01373"/>
    </source>
</evidence>
<keyword evidence="7" id="KW-0812">Transmembrane</keyword>
<feature type="active site" description="Proton donor/acceptor" evidence="6">
    <location>
        <position position="249"/>
    </location>
</feature>
<keyword evidence="10" id="KW-1185">Reference proteome</keyword>
<evidence type="ECO:0000256" key="2">
    <source>
        <dbReference type="ARBA" id="ARBA00022679"/>
    </source>
</evidence>
<keyword evidence="4 6" id="KW-0573">Peptidoglycan synthesis</keyword>
<evidence type="ECO:0000256" key="5">
    <source>
        <dbReference type="ARBA" id="ARBA00023316"/>
    </source>
</evidence>
<keyword evidence="3 6" id="KW-0133">Cell shape</keyword>
<dbReference type="PANTHER" id="PTHR30582:SF2">
    <property type="entry name" value="L,D-TRANSPEPTIDASE YCIB-RELATED"/>
    <property type="match status" value="1"/>
</dbReference>
<dbReference type="InterPro" id="IPR050979">
    <property type="entry name" value="LD-transpeptidase"/>
</dbReference>
<evidence type="ECO:0000256" key="4">
    <source>
        <dbReference type="ARBA" id="ARBA00022984"/>
    </source>
</evidence>
<gene>
    <name evidence="9" type="ORF">ACFQGD_15985</name>
</gene>
<proteinExistence type="predicted"/>
<dbReference type="EC" id="2.-.-.-" evidence="9"/>
<dbReference type="RefSeq" id="WP_345390538.1">
    <property type="nucleotide sequence ID" value="NZ_BAABLA010000005.1"/>
</dbReference>
<evidence type="ECO:0000259" key="8">
    <source>
        <dbReference type="PROSITE" id="PS52029"/>
    </source>
</evidence>
<feature type="domain" description="L,D-TPase catalytic" evidence="8">
    <location>
        <begin position="170"/>
        <end position="288"/>
    </location>
</feature>
<feature type="transmembrane region" description="Helical" evidence="7">
    <location>
        <begin position="27"/>
        <end position="49"/>
    </location>
</feature>